<sequence length="314" mass="34149">MICLAVFSRIVSSAVAPIAIPSPWRKPTISLTMEERIDTATKALDKAVTIAEDDKADLYILLIEFDIAVNQTRYKDKVSHYFANVSPSKLTCSIVASSNYPDWHDRSGQGVLVLKEKQFAGGDLVRGLATILARKESFDSRLSTYVEAYLAVQYNALLDLATVNGTNVYGNSWIGPPNMTYSADVQFAAARVLIASININPQLDSQSPPEGPPAGSSGRETNHIGGIIGGVLGGLSLIALVIVGSLFIIRRRHQDSTDTRVFPENSLIPIPYVLQSEKRRRKRHMEGILPQAEPPTEAPPPAYSSRSYISPLGG</sequence>
<dbReference type="EMBL" id="JAYKXP010000031">
    <property type="protein sequence ID" value="KAK7041878.1"/>
    <property type="molecule type" value="Genomic_DNA"/>
</dbReference>
<protein>
    <submittedName>
        <fullName evidence="3">Uncharacterized protein</fullName>
    </submittedName>
</protein>
<keyword evidence="4" id="KW-1185">Reference proteome</keyword>
<feature type="compositionally biased region" description="Low complexity" evidence="1">
    <location>
        <begin position="205"/>
        <end position="218"/>
    </location>
</feature>
<gene>
    <name evidence="3" type="ORF">VNI00_008841</name>
</gene>
<evidence type="ECO:0000313" key="4">
    <source>
        <dbReference type="Proteomes" id="UP001383192"/>
    </source>
</evidence>
<feature type="region of interest" description="Disordered" evidence="1">
    <location>
        <begin position="201"/>
        <end position="220"/>
    </location>
</feature>
<proteinExistence type="predicted"/>
<keyword evidence="2" id="KW-1133">Transmembrane helix</keyword>
<reference evidence="3 4" key="1">
    <citation type="submission" date="2024-01" db="EMBL/GenBank/DDBJ databases">
        <title>A draft genome for a cacao thread blight-causing isolate of Paramarasmius palmivorus.</title>
        <authorList>
            <person name="Baruah I.K."/>
            <person name="Bukari Y."/>
            <person name="Amoako-Attah I."/>
            <person name="Meinhardt L.W."/>
            <person name="Bailey B.A."/>
            <person name="Cohen S.P."/>
        </authorList>
    </citation>
    <scope>NUCLEOTIDE SEQUENCE [LARGE SCALE GENOMIC DNA]</scope>
    <source>
        <strain evidence="3 4">GH-12</strain>
    </source>
</reference>
<comment type="caution">
    <text evidence="3">The sequence shown here is derived from an EMBL/GenBank/DDBJ whole genome shotgun (WGS) entry which is preliminary data.</text>
</comment>
<evidence type="ECO:0000256" key="1">
    <source>
        <dbReference type="SAM" id="MobiDB-lite"/>
    </source>
</evidence>
<feature type="compositionally biased region" description="Pro residues" evidence="1">
    <location>
        <begin position="292"/>
        <end position="302"/>
    </location>
</feature>
<feature type="transmembrane region" description="Helical" evidence="2">
    <location>
        <begin position="227"/>
        <end position="249"/>
    </location>
</feature>
<organism evidence="3 4">
    <name type="scientific">Paramarasmius palmivorus</name>
    <dbReference type="NCBI Taxonomy" id="297713"/>
    <lineage>
        <taxon>Eukaryota</taxon>
        <taxon>Fungi</taxon>
        <taxon>Dikarya</taxon>
        <taxon>Basidiomycota</taxon>
        <taxon>Agaricomycotina</taxon>
        <taxon>Agaricomycetes</taxon>
        <taxon>Agaricomycetidae</taxon>
        <taxon>Agaricales</taxon>
        <taxon>Marasmiineae</taxon>
        <taxon>Marasmiaceae</taxon>
        <taxon>Paramarasmius</taxon>
    </lineage>
</organism>
<keyword evidence="2" id="KW-0812">Transmembrane</keyword>
<dbReference type="AlphaFoldDB" id="A0AAW0CUP0"/>
<accession>A0AAW0CUP0</accession>
<evidence type="ECO:0000256" key="2">
    <source>
        <dbReference type="SAM" id="Phobius"/>
    </source>
</evidence>
<name>A0AAW0CUP0_9AGAR</name>
<keyword evidence="2" id="KW-0472">Membrane</keyword>
<feature type="region of interest" description="Disordered" evidence="1">
    <location>
        <begin position="281"/>
        <end position="314"/>
    </location>
</feature>
<dbReference type="Proteomes" id="UP001383192">
    <property type="component" value="Unassembled WGS sequence"/>
</dbReference>
<evidence type="ECO:0000313" key="3">
    <source>
        <dbReference type="EMBL" id="KAK7041878.1"/>
    </source>
</evidence>